<dbReference type="InterPro" id="IPR018772">
    <property type="entry name" value="Transcription_activator_HlyU"/>
</dbReference>
<name>A0ABV7GTC3_9RHOB</name>
<keyword evidence="3" id="KW-1185">Reference proteome</keyword>
<evidence type="ECO:0000313" key="3">
    <source>
        <dbReference type="Proteomes" id="UP001595632"/>
    </source>
</evidence>
<dbReference type="Pfam" id="PF10115">
    <property type="entry name" value="HlyU"/>
    <property type="match status" value="1"/>
</dbReference>
<feature type="region of interest" description="Disordered" evidence="1">
    <location>
        <begin position="1"/>
        <end position="29"/>
    </location>
</feature>
<organism evidence="2 3">
    <name type="scientific">Psychromarinibacter halotolerans</name>
    <dbReference type="NCBI Taxonomy" id="1775175"/>
    <lineage>
        <taxon>Bacteria</taxon>
        <taxon>Pseudomonadati</taxon>
        <taxon>Pseudomonadota</taxon>
        <taxon>Alphaproteobacteria</taxon>
        <taxon>Rhodobacterales</taxon>
        <taxon>Paracoccaceae</taxon>
        <taxon>Psychromarinibacter</taxon>
    </lineage>
</organism>
<reference evidence="3" key="1">
    <citation type="journal article" date="2019" name="Int. J. Syst. Evol. Microbiol.">
        <title>The Global Catalogue of Microorganisms (GCM) 10K type strain sequencing project: providing services to taxonomists for standard genome sequencing and annotation.</title>
        <authorList>
            <consortium name="The Broad Institute Genomics Platform"/>
            <consortium name="The Broad Institute Genome Sequencing Center for Infectious Disease"/>
            <person name="Wu L."/>
            <person name="Ma J."/>
        </authorList>
    </citation>
    <scope>NUCLEOTIDE SEQUENCE [LARGE SCALE GENOMIC DNA]</scope>
    <source>
        <strain evidence="3">KCTC 52366</strain>
    </source>
</reference>
<protein>
    <submittedName>
        <fullName evidence="2">HlyU family transcriptional regulator</fullName>
    </submittedName>
</protein>
<gene>
    <name evidence="2" type="ORF">ACFOGP_18500</name>
</gene>
<dbReference type="RefSeq" id="WP_275634881.1">
    <property type="nucleotide sequence ID" value="NZ_JARGYD010000013.1"/>
</dbReference>
<evidence type="ECO:0000256" key="1">
    <source>
        <dbReference type="SAM" id="MobiDB-lite"/>
    </source>
</evidence>
<dbReference type="EMBL" id="JBHRTB010000010">
    <property type="protein sequence ID" value="MFC3144720.1"/>
    <property type="molecule type" value="Genomic_DNA"/>
</dbReference>
<proteinExistence type="predicted"/>
<sequence length="89" mass="9728">MSLLSRLFGGGGGNAPAAQAQPEDHNGFAIYPEPIPEGPRWRVAARIEKDGKVHKLVRADTIEDEQTARDVSAAKARQMIDEQGDRIFT</sequence>
<dbReference type="Proteomes" id="UP001595632">
    <property type="component" value="Unassembled WGS sequence"/>
</dbReference>
<comment type="caution">
    <text evidence="2">The sequence shown here is derived from an EMBL/GenBank/DDBJ whole genome shotgun (WGS) entry which is preliminary data.</text>
</comment>
<evidence type="ECO:0000313" key="2">
    <source>
        <dbReference type="EMBL" id="MFC3144720.1"/>
    </source>
</evidence>
<accession>A0ABV7GTC3</accession>